<name>A0A2W1NCD6_9FLAO</name>
<reference evidence="1 2" key="1">
    <citation type="submission" date="2018-06" db="EMBL/GenBank/DDBJ databases">
        <title>The draft genome sequence of Crocinitomix sp. SM1701.</title>
        <authorList>
            <person name="Zhang X."/>
        </authorList>
    </citation>
    <scope>NUCLEOTIDE SEQUENCE [LARGE SCALE GENOMIC DNA]</scope>
    <source>
        <strain evidence="1 2">SM1701</strain>
    </source>
</reference>
<evidence type="ECO:0000313" key="1">
    <source>
        <dbReference type="EMBL" id="PZE15776.1"/>
    </source>
</evidence>
<keyword evidence="2" id="KW-1185">Reference proteome</keyword>
<dbReference type="Pfam" id="PF07610">
    <property type="entry name" value="DUF1573"/>
    <property type="match status" value="1"/>
</dbReference>
<gene>
    <name evidence="1" type="ORF">DNU06_16510</name>
</gene>
<dbReference type="EMBL" id="QKSB01000017">
    <property type="protein sequence ID" value="PZE15776.1"/>
    <property type="molecule type" value="Genomic_DNA"/>
</dbReference>
<evidence type="ECO:0008006" key="3">
    <source>
        <dbReference type="Google" id="ProtNLM"/>
    </source>
</evidence>
<sequence length="662" mass="76514">MYYINAIYFCIKVNKILTVILFFCFTLSAWTQIRVKTSTIDLGDILEDNGVVIASFELLNPYFKDTITILDYSTSCGCTAILNEETFIYPRQTIQLKVSYDPNDRVGLFAKSIHLKTKTGRYEENSLYLKLTGNVIGKEKLQTEVPVALIDYKVAPIYFYPITVFDTSFFDLNKIIDFVNDITYEIDYYNFTTVGIEIRVRDKAQIEQLEILMAYYKHKLKRELNRRQYGEGALMFANTVFIADNRIPAWSVAQIKVYSNKFNADALTESVIEVTKVAPVKRDVRLLAYSSEEMPKGKDLVDKLDLSTVNAKLFKNGRIDLNVTVKVPASKGKRKARKIGKSLDKNLYRTLKKSSGITKADYQIVMDTIAVHAKETYEVEVYDVADNNKIPTLKYVEKPESVIVPLLPTYKAQMFTAQENILENSADFKQFWNALLAYTNTGNEVQITIESSGSNYPKKLAGDPYAIAQEKGEKTMAWIKEKYFQATGKKLLVELIVNIQGPSFETQNFTQPQYFNFEYIKLVPNYLKSRNMPLRPIKPKPYIVNYDYYYVGIDTGSIVFQKFADYLIYEVQKNGFVTLRTESSASHIPVDEKRSNEYWAYSHLQVSKERLYDYLKKRLIDPNRVLITNEKIVVQGIPYDKKTPIVRYRNFQYVTFVPQKYL</sequence>
<evidence type="ECO:0000313" key="2">
    <source>
        <dbReference type="Proteomes" id="UP000249248"/>
    </source>
</evidence>
<protein>
    <recommendedName>
        <fullName evidence="3">DUF1573 domain-containing protein</fullName>
    </recommendedName>
</protein>
<organism evidence="1 2">
    <name type="scientific">Putridiphycobacter roseus</name>
    <dbReference type="NCBI Taxonomy" id="2219161"/>
    <lineage>
        <taxon>Bacteria</taxon>
        <taxon>Pseudomonadati</taxon>
        <taxon>Bacteroidota</taxon>
        <taxon>Flavobacteriia</taxon>
        <taxon>Flavobacteriales</taxon>
        <taxon>Crocinitomicaceae</taxon>
        <taxon>Putridiphycobacter</taxon>
    </lineage>
</organism>
<dbReference type="Gene3D" id="2.60.40.10">
    <property type="entry name" value="Immunoglobulins"/>
    <property type="match status" value="1"/>
</dbReference>
<dbReference type="AlphaFoldDB" id="A0A2W1NCD6"/>
<dbReference type="InterPro" id="IPR013783">
    <property type="entry name" value="Ig-like_fold"/>
</dbReference>
<dbReference type="Proteomes" id="UP000249248">
    <property type="component" value="Unassembled WGS sequence"/>
</dbReference>
<accession>A0A2W1NCD6</accession>
<proteinExistence type="predicted"/>
<dbReference type="InterPro" id="IPR011467">
    <property type="entry name" value="DUF1573"/>
</dbReference>
<comment type="caution">
    <text evidence="1">The sequence shown here is derived from an EMBL/GenBank/DDBJ whole genome shotgun (WGS) entry which is preliminary data.</text>
</comment>